<dbReference type="GeneID" id="28734808"/>
<evidence type="ECO:0000313" key="3">
    <source>
        <dbReference type="Proteomes" id="UP000038010"/>
    </source>
</evidence>
<organism evidence="2 3">
    <name type="scientific">Cyphellophora attinorum</name>
    <dbReference type="NCBI Taxonomy" id="1664694"/>
    <lineage>
        <taxon>Eukaryota</taxon>
        <taxon>Fungi</taxon>
        <taxon>Dikarya</taxon>
        <taxon>Ascomycota</taxon>
        <taxon>Pezizomycotina</taxon>
        <taxon>Eurotiomycetes</taxon>
        <taxon>Chaetothyriomycetidae</taxon>
        <taxon>Chaetothyriales</taxon>
        <taxon>Cyphellophoraceae</taxon>
        <taxon>Cyphellophora</taxon>
    </lineage>
</organism>
<dbReference type="EMBL" id="LFJN01000031">
    <property type="protein sequence ID" value="KPI36461.1"/>
    <property type="molecule type" value="Genomic_DNA"/>
</dbReference>
<comment type="caution">
    <text evidence="2">The sequence shown here is derived from an EMBL/GenBank/DDBJ whole genome shotgun (WGS) entry which is preliminary data.</text>
</comment>
<name>A0A0N0NJ14_9EURO</name>
<proteinExistence type="predicted"/>
<evidence type="ECO:0000313" key="2">
    <source>
        <dbReference type="EMBL" id="KPI36461.1"/>
    </source>
</evidence>
<sequence length="181" mass="18638">MAPAVDASEATLPVDTEAEVAARAAHQPTSDSRPRLLSLSTTLQRTTSSTLQKTPGTVEGLGGAVLAIRPLHAGADRSYTQTTMIGQDASAVTIRLEPELVITRQPSADSTTLRPHQRTFVADDGNEQVGVEGVDRAAVSADGGGGGGVGAEGIVETDGTTDRDRESEEESRPSAGGWGDC</sequence>
<protein>
    <submittedName>
        <fullName evidence="2">Uncharacterized protein</fullName>
    </submittedName>
</protein>
<dbReference type="Proteomes" id="UP000038010">
    <property type="component" value="Unassembled WGS sequence"/>
</dbReference>
<evidence type="ECO:0000256" key="1">
    <source>
        <dbReference type="SAM" id="MobiDB-lite"/>
    </source>
</evidence>
<dbReference type="VEuPathDB" id="FungiDB:AB675_2918"/>
<feature type="region of interest" description="Disordered" evidence="1">
    <location>
        <begin position="138"/>
        <end position="181"/>
    </location>
</feature>
<feature type="compositionally biased region" description="Gly residues" evidence="1">
    <location>
        <begin position="142"/>
        <end position="151"/>
    </location>
</feature>
<accession>A0A0N0NJ14</accession>
<feature type="region of interest" description="Disordered" evidence="1">
    <location>
        <begin position="1"/>
        <end position="37"/>
    </location>
</feature>
<dbReference type="AlphaFoldDB" id="A0A0N0NJ14"/>
<gene>
    <name evidence="2" type="ORF">AB675_2918</name>
</gene>
<feature type="compositionally biased region" description="Basic and acidic residues" evidence="1">
    <location>
        <begin position="160"/>
        <end position="172"/>
    </location>
</feature>
<dbReference type="RefSeq" id="XP_017996424.1">
    <property type="nucleotide sequence ID" value="XM_018142928.1"/>
</dbReference>
<keyword evidence="3" id="KW-1185">Reference proteome</keyword>
<reference evidence="2 3" key="1">
    <citation type="submission" date="2015-06" db="EMBL/GenBank/DDBJ databases">
        <title>Draft genome of the ant-associated black yeast Phialophora attae CBS 131958.</title>
        <authorList>
            <person name="Moreno L.F."/>
            <person name="Stielow B.J."/>
            <person name="de Hoog S."/>
            <person name="Vicente V.A."/>
            <person name="Weiss V.A."/>
            <person name="de Vries M."/>
            <person name="Cruz L.M."/>
            <person name="Souza E.M."/>
        </authorList>
    </citation>
    <scope>NUCLEOTIDE SEQUENCE [LARGE SCALE GENOMIC DNA]</scope>
    <source>
        <strain evidence="2 3">CBS 131958</strain>
    </source>
</reference>